<gene>
    <name evidence="1" type="ORF">Cgig2_003068</name>
</gene>
<dbReference type="CDD" id="cd00303">
    <property type="entry name" value="retropepsin_like"/>
    <property type="match status" value="1"/>
</dbReference>
<name>A0A9Q1JPR2_9CARY</name>
<protein>
    <recommendedName>
        <fullName evidence="3">Peptidase A2 domain-containing protein</fullName>
    </recommendedName>
</protein>
<dbReference type="InterPro" id="IPR021109">
    <property type="entry name" value="Peptidase_aspartic_dom_sf"/>
</dbReference>
<dbReference type="Gene3D" id="2.40.70.10">
    <property type="entry name" value="Acid Proteases"/>
    <property type="match status" value="1"/>
</dbReference>
<dbReference type="Proteomes" id="UP001153076">
    <property type="component" value="Unassembled WGS sequence"/>
</dbReference>
<sequence length="177" mass="19597">MLDGDIGHYCRRICRGHHSIRLKGLALRRPALKAKQGSGITVPTMVFRGGEGPRFTSPHNDLLVVEMKVASAIVRRILINAGSSVDIITWDCLKKLKYPGREIIPLVHPILGFGGQEVNPTRMIHLSLRFGDKTKAKTLEVDFLVVDVLIAYNVILGRHTLHMVKDVITPILAPNAI</sequence>
<comment type="caution">
    <text evidence="1">The sequence shown here is derived from an EMBL/GenBank/DDBJ whole genome shotgun (WGS) entry which is preliminary data.</text>
</comment>
<dbReference type="PANTHER" id="PTHR33240:SF17">
    <property type="entry name" value="EUKARYOTIC PEPTIDE CHAIN RELEASE FACTOR GTP-BINDING SUBUNIT-LIKE"/>
    <property type="match status" value="1"/>
</dbReference>
<reference evidence="1" key="1">
    <citation type="submission" date="2022-04" db="EMBL/GenBank/DDBJ databases">
        <title>Carnegiea gigantea Genome sequencing and assembly v2.</title>
        <authorList>
            <person name="Copetti D."/>
            <person name="Sanderson M.J."/>
            <person name="Burquez A."/>
            <person name="Wojciechowski M.F."/>
        </authorList>
    </citation>
    <scope>NUCLEOTIDE SEQUENCE</scope>
    <source>
        <strain evidence="1">SGP5-SGP5p</strain>
        <tissue evidence="1">Aerial part</tissue>
    </source>
</reference>
<evidence type="ECO:0008006" key="3">
    <source>
        <dbReference type="Google" id="ProtNLM"/>
    </source>
</evidence>
<dbReference type="PANTHER" id="PTHR33240">
    <property type="entry name" value="OS08G0508500 PROTEIN"/>
    <property type="match status" value="1"/>
</dbReference>
<evidence type="ECO:0000313" key="1">
    <source>
        <dbReference type="EMBL" id="KAJ8428754.1"/>
    </source>
</evidence>
<dbReference type="OrthoDB" id="1746852at2759"/>
<accession>A0A9Q1JPR2</accession>
<evidence type="ECO:0000313" key="2">
    <source>
        <dbReference type="Proteomes" id="UP001153076"/>
    </source>
</evidence>
<organism evidence="1 2">
    <name type="scientific">Carnegiea gigantea</name>
    <dbReference type="NCBI Taxonomy" id="171969"/>
    <lineage>
        <taxon>Eukaryota</taxon>
        <taxon>Viridiplantae</taxon>
        <taxon>Streptophyta</taxon>
        <taxon>Embryophyta</taxon>
        <taxon>Tracheophyta</taxon>
        <taxon>Spermatophyta</taxon>
        <taxon>Magnoliopsida</taxon>
        <taxon>eudicotyledons</taxon>
        <taxon>Gunneridae</taxon>
        <taxon>Pentapetalae</taxon>
        <taxon>Caryophyllales</taxon>
        <taxon>Cactineae</taxon>
        <taxon>Cactaceae</taxon>
        <taxon>Cactoideae</taxon>
        <taxon>Echinocereeae</taxon>
        <taxon>Carnegiea</taxon>
    </lineage>
</organism>
<dbReference type="AlphaFoldDB" id="A0A9Q1JPR2"/>
<keyword evidence="2" id="KW-1185">Reference proteome</keyword>
<dbReference type="EMBL" id="JAKOGI010000972">
    <property type="protein sequence ID" value="KAJ8428754.1"/>
    <property type="molecule type" value="Genomic_DNA"/>
</dbReference>
<proteinExistence type="predicted"/>